<dbReference type="PANTHER" id="PTHR45339">
    <property type="entry name" value="HYBRID SIGNAL TRANSDUCTION HISTIDINE KINASE J"/>
    <property type="match status" value="1"/>
</dbReference>
<keyword evidence="4" id="KW-0902">Two-component regulatory system</keyword>
<evidence type="ECO:0000256" key="3">
    <source>
        <dbReference type="ARBA" id="ARBA00022553"/>
    </source>
</evidence>
<evidence type="ECO:0000313" key="9">
    <source>
        <dbReference type="Proteomes" id="UP000526501"/>
    </source>
</evidence>
<dbReference type="InterPro" id="IPR003661">
    <property type="entry name" value="HisK_dim/P_dom"/>
</dbReference>
<dbReference type="Gene3D" id="3.30.565.10">
    <property type="entry name" value="Histidine kinase-like ATPase, C-terminal domain"/>
    <property type="match status" value="1"/>
</dbReference>
<dbReference type="Gene3D" id="3.30.450.40">
    <property type="match status" value="1"/>
</dbReference>
<dbReference type="InterPro" id="IPR004358">
    <property type="entry name" value="Sig_transdc_His_kin-like_C"/>
</dbReference>
<protein>
    <recommendedName>
        <fullName evidence="2">histidine kinase</fullName>
        <ecNumber evidence="2">2.7.13.3</ecNumber>
    </recommendedName>
</protein>
<evidence type="ECO:0000256" key="4">
    <source>
        <dbReference type="ARBA" id="ARBA00023012"/>
    </source>
</evidence>
<keyword evidence="9" id="KW-1185">Reference proteome</keyword>
<dbReference type="Gene3D" id="3.40.50.2300">
    <property type="match status" value="1"/>
</dbReference>
<dbReference type="CDD" id="cd16922">
    <property type="entry name" value="HATPase_EvgS-ArcB-TorS-like"/>
    <property type="match status" value="1"/>
</dbReference>
<dbReference type="SUPFAM" id="SSF55874">
    <property type="entry name" value="ATPase domain of HSP90 chaperone/DNA topoisomerase II/histidine kinase"/>
    <property type="match status" value="1"/>
</dbReference>
<dbReference type="SUPFAM" id="SSF52172">
    <property type="entry name" value="CheY-like"/>
    <property type="match status" value="1"/>
</dbReference>
<dbReference type="SMART" id="SM00448">
    <property type="entry name" value="REC"/>
    <property type="match status" value="1"/>
</dbReference>
<dbReference type="PROSITE" id="PS50109">
    <property type="entry name" value="HIS_KIN"/>
    <property type="match status" value="1"/>
</dbReference>
<dbReference type="Proteomes" id="UP000526501">
    <property type="component" value="Unassembled WGS sequence"/>
</dbReference>
<feature type="domain" description="Histidine kinase" evidence="6">
    <location>
        <begin position="204"/>
        <end position="425"/>
    </location>
</feature>
<evidence type="ECO:0000313" key="8">
    <source>
        <dbReference type="EMBL" id="MBC2607329.1"/>
    </source>
</evidence>
<evidence type="ECO:0000259" key="7">
    <source>
        <dbReference type="PROSITE" id="PS50110"/>
    </source>
</evidence>
<evidence type="ECO:0000256" key="1">
    <source>
        <dbReference type="ARBA" id="ARBA00000085"/>
    </source>
</evidence>
<sequence>MRENTVTLPIPEAPPGFLKSKVSLIREVALELGQANDPDEVMRIAISRGREVLGFSRLSVWLFDGGFHALRGTFGVDEHGSVVDERQSRVFDHVSVGPQREAWSKAPHYFVETNSPLRDSAGGIIGHGIHFTAPLYQAGQPRGYLSADDLLECPSLNQETGELMCLFAEFIAASYFSKIAEKQAYDAIEAQEQSEAAKREFLGMLSHEVRTPLNAILGYSQLLSMQENSEEQRSLAKTIESSGDHLLQMLNSMIDYSNLADRDLRARYTSCDPVQLAESVSCDLAPEAKRKKLNLDFIHLGDFSGSVLADAQGLKKILFNLIENAIKFTTKGGVKITAQTQPTPNRTLALQFTIEDTGCGIPLAEQSTVFEPFRQIDSSLTRKHGGVGMGLAVVERLVSGIRGKIHLESKENHGSTFTLNFEFDYDSAAPQVARTTIGSRASPSKPHEKCNILVVEDNPDDYLLVEQFIKGLGYPCPTWAKGGESAKGFIARHPYDFVLMDLQMPTIDGLQLTRLVRSGDCGVINKDVPIIGMTSNDEAYARERAIATGMDEYLSKPFKIKNLESVIQRVLEGQSPLPI</sequence>
<evidence type="ECO:0000256" key="2">
    <source>
        <dbReference type="ARBA" id="ARBA00012438"/>
    </source>
</evidence>
<name>A0A7X1B8I9_9BACT</name>
<dbReference type="InterPro" id="IPR029016">
    <property type="entry name" value="GAF-like_dom_sf"/>
</dbReference>
<keyword evidence="3 5" id="KW-0597">Phosphoprotein</keyword>
<dbReference type="Pfam" id="PF02518">
    <property type="entry name" value="HATPase_c"/>
    <property type="match status" value="1"/>
</dbReference>
<dbReference type="InterPro" id="IPR005467">
    <property type="entry name" value="His_kinase_dom"/>
</dbReference>
<dbReference type="PRINTS" id="PR00344">
    <property type="entry name" value="BCTRLSENSOR"/>
</dbReference>
<dbReference type="PROSITE" id="PS50110">
    <property type="entry name" value="RESPONSE_REGULATORY"/>
    <property type="match status" value="1"/>
</dbReference>
<dbReference type="SUPFAM" id="SSF55781">
    <property type="entry name" value="GAF domain-like"/>
    <property type="match status" value="1"/>
</dbReference>
<dbReference type="CDD" id="cd00082">
    <property type="entry name" value="HisKA"/>
    <property type="match status" value="1"/>
</dbReference>
<dbReference type="Pfam" id="PF00512">
    <property type="entry name" value="HisKA"/>
    <property type="match status" value="1"/>
</dbReference>
<dbReference type="Gene3D" id="1.10.287.130">
    <property type="match status" value="1"/>
</dbReference>
<accession>A0A7X1B8I9</accession>
<dbReference type="InterPro" id="IPR001789">
    <property type="entry name" value="Sig_transdc_resp-reg_receiver"/>
</dbReference>
<dbReference type="InterPro" id="IPR036890">
    <property type="entry name" value="HATPase_C_sf"/>
</dbReference>
<comment type="caution">
    <text evidence="8">The sequence shown here is derived from an EMBL/GenBank/DDBJ whole genome shotgun (WGS) entry which is preliminary data.</text>
</comment>
<dbReference type="SUPFAM" id="SSF47384">
    <property type="entry name" value="Homodimeric domain of signal transducing histidine kinase"/>
    <property type="match status" value="1"/>
</dbReference>
<dbReference type="SMART" id="SM00388">
    <property type="entry name" value="HisKA"/>
    <property type="match status" value="1"/>
</dbReference>
<evidence type="ECO:0000256" key="5">
    <source>
        <dbReference type="PROSITE-ProRule" id="PRU00169"/>
    </source>
</evidence>
<gene>
    <name evidence="8" type="ORF">H5P27_14855</name>
</gene>
<dbReference type="Pfam" id="PF00072">
    <property type="entry name" value="Response_reg"/>
    <property type="match status" value="1"/>
</dbReference>
<dbReference type="InterPro" id="IPR036097">
    <property type="entry name" value="HisK_dim/P_sf"/>
</dbReference>
<dbReference type="InterPro" id="IPR003594">
    <property type="entry name" value="HATPase_dom"/>
</dbReference>
<reference evidence="8 9" key="1">
    <citation type="submission" date="2020-07" db="EMBL/GenBank/DDBJ databases">
        <authorList>
            <person name="Feng X."/>
        </authorList>
    </citation>
    <scope>NUCLEOTIDE SEQUENCE [LARGE SCALE GENOMIC DNA]</scope>
    <source>
        <strain evidence="8 9">JCM23202</strain>
    </source>
</reference>
<dbReference type="AlphaFoldDB" id="A0A7X1B8I9"/>
<feature type="domain" description="Response regulatory" evidence="7">
    <location>
        <begin position="451"/>
        <end position="571"/>
    </location>
</feature>
<dbReference type="CDD" id="cd17546">
    <property type="entry name" value="REC_hyHK_CKI1_RcsC-like"/>
    <property type="match status" value="1"/>
</dbReference>
<evidence type="ECO:0000259" key="6">
    <source>
        <dbReference type="PROSITE" id="PS50109"/>
    </source>
</evidence>
<dbReference type="EMBL" id="JACHVC010000012">
    <property type="protein sequence ID" value="MBC2607329.1"/>
    <property type="molecule type" value="Genomic_DNA"/>
</dbReference>
<proteinExistence type="predicted"/>
<comment type="catalytic activity">
    <reaction evidence="1">
        <text>ATP + protein L-histidine = ADP + protein N-phospho-L-histidine.</text>
        <dbReference type="EC" id="2.7.13.3"/>
    </reaction>
</comment>
<dbReference type="PANTHER" id="PTHR45339:SF1">
    <property type="entry name" value="HYBRID SIGNAL TRANSDUCTION HISTIDINE KINASE J"/>
    <property type="match status" value="1"/>
</dbReference>
<feature type="modified residue" description="4-aspartylphosphate" evidence="5">
    <location>
        <position position="501"/>
    </location>
</feature>
<dbReference type="GO" id="GO:0000155">
    <property type="term" value="F:phosphorelay sensor kinase activity"/>
    <property type="evidence" value="ECO:0007669"/>
    <property type="project" value="InterPro"/>
</dbReference>
<dbReference type="SMART" id="SM00387">
    <property type="entry name" value="HATPase_c"/>
    <property type="match status" value="1"/>
</dbReference>
<dbReference type="InterPro" id="IPR011006">
    <property type="entry name" value="CheY-like_superfamily"/>
</dbReference>
<organism evidence="8 9">
    <name type="scientific">Pelagicoccus albus</name>
    <dbReference type="NCBI Taxonomy" id="415222"/>
    <lineage>
        <taxon>Bacteria</taxon>
        <taxon>Pseudomonadati</taxon>
        <taxon>Verrucomicrobiota</taxon>
        <taxon>Opitutia</taxon>
        <taxon>Puniceicoccales</taxon>
        <taxon>Pelagicoccaceae</taxon>
        <taxon>Pelagicoccus</taxon>
    </lineage>
</organism>
<dbReference type="EC" id="2.7.13.3" evidence="2"/>
<dbReference type="RefSeq" id="WP_185661178.1">
    <property type="nucleotide sequence ID" value="NZ_CAWPOO010000012.1"/>
</dbReference>